<dbReference type="InterPro" id="IPR000477">
    <property type="entry name" value="RT_dom"/>
</dbReference>
<dbReference type="PANTHER" id="PTHR46890:SF48">
    <property type="entry name" value="RNA-DIRECTED DNA POLYMERASE"/>
    <property type="match status" value="1"/>
</dbReference>
<gene>
    <name evidence="3" type="ORF">ISN45_Aa06g023740</name>
</gene>
<feature type="region of interest" description="Disordered" evidence="1">
    <location>
        <begin position="395"/>
        <end position="463"/>
    </location>
</feature>
<organism evidence="3 4">
    <name type="scientific">Arabidopsis thaliana x Arabidopsis arenosa</name>
    <dbReference type="NCBI Taxonomy" id="1240361"/>
    <lineage>
        <taxon>Eukaryota</taxon>
        <taxon>Viridiplantae</taxon>
        <taxon>Streptophyta</taxon>
        <taxon>Embryophyta</taxon>
        <taxon>Tracheophyta</taxon>
        <taxon>Spermatophyta</taxon>
        <taxon>Magnoliopsida</taxon>
        <taxon>eudicotyledons</taxon>
        <taxon>Gunneridae</taxon>
        <taxon>Pentapetalae</taxon>
        <taxon>rosids</taxon>
        <taxon>malvids</taxon>
        <taxon>Brassicales</taxon>
        <taxon>Brassicaceae</taxon>
        <taxon>Camelineae</taxon>
        <taxon>Arabidopsis</taxon>
    </lineage>
</organism>
<dbReference type="GO" id="GO:0003676">
    <property type="term" value="F:nucleic acid binding"/>
    <property type="evidence" value="ECO:0007669"/>
    <property type="project" value="InterPro"/>
</dbReference>
<dbReference type="InterPro" id="IPR025558">
    <property type="entry name" value="DUF4283"/>
</dbReference>
<keyword evidence="3" id="KW-0695">RNA-directed DNA polymerase</keyword>
<proteinExistence type="predicted"/>
<name>A0A8T1YYV1_9BRAS</name>
<dbReference type="InterPro" id="IPR025836">
    <property type="entry name" value="Zn_knuckle_CX2CX4HX4C"/>
</dbReference>
<feature type="domain" description="Reverse transcriptase" evidence="2">
    <location>
        <begin position="915"/>
        <end position="1177"/>
    </location>
</feature>
<dbReference type="CDD" id="cd06222">
    <property type="entry name" value="RNase_H_like"/>
    <property type="match status" value="1"/>
</dbReference>
<dbReference type="Pfam" id="PF03372">
    <property type="entry name" value="Exo_endo_phos"/>
    <property type="match status" value="1"/>
</dbReference>
<dbReference type="CDD" id="cd01650">
    <property type="entry name" value="RT_nLTR_like"/>
    <property type="match status" value="1"/>
</dbReference>
<dbReference type="InterPro" id="IPR026960">
    <property type="entry name" value="RVT-Znf"/>
</dbReference>
<dbReference type="InterPro" id="IPR005135">
    <property type="entry name" value="Endo/exonuclease/phosphatase"/>
</dbReference>
<comment type="caution">
    <text evidence="3">The sequence shown here is derived from an EMBL/GenBank/DDBJ whole genome shotgun (WGS) entry which is preliminary data.</text>
</comment>
<dbReference type="PANTHER" id="PTHR46890">
    <property type="entry name" value="NON-LTR RETROLELEMENT REVERSE TRANSCRIPTASE-LIKE PROTEIN-RELATED"/>
    <property type="match status" value="1"/>
</dbReference>
<sequence>MEYELDKALQEMTLEEDKPIVLQNHPKFSSCVRNECSIIGRLLCPENQKMASMIHEMPRIWRVSNRARGIALPNDKFQFLFDSEADLSMVLEAGAWTFNDWSMTLERWVEQPPTDYLKVLPIWIRIRNIPVNNMTADTIREIADHIGQVTHVAFDPLKPQSRGFVRVRVLFDITRPLKNTRVLQTPTGELVDIGIEYERIRKRCYCCQRLTHDKDHCPLNNSNRQGIATGRVKGISIPQRLVPKISKDDPLFGVLTDDDVGIDAVSGKPKIAKAVLDEMRQYLSVIDPQEKKVRVERVRRSVWNLDGDSLGQKTMLRLEAPPEFTTDLNKGKGLVFNFENSGLNVGIGEPTGNEASCSAKTRILLPQSGQSHSNSFASAVQQDFGSTVSKPCFTAGLTGTKNKPVKKRRRPNQWRRKAQSVQAGSDMNQVQQVQTGEEGISTKRKANDEAEVSSKLARRNNEEGMRREHFPDFLFLMETKNSNNHVSKVQRWMGYDHAHIVDPVGLSGGLALFWKASYEVEVINADHRIIDIKVKLGSLTFFVSCVYGDPVSQLRQVVWDKLVDIGVGRDDPWLVIGDLNEIVNNTEKLGGPARAESSFFPFRNMINDCRLREVPSIGNSFSWAGERNKMWIQCRLDRALGNTEWFHLFPRVQVEYLDRIGSDHRPILTRFTNENMSRFGRFMFNKRWISKPDFAEIVKNGWAQGDISGYGSLMNRISECRRAISIWKKETNQNSQEKISVLRDKLDKEGSKLNPDLTFMRVLRWDLAEAYREEELFWKQKSHEKWLKEGDRNTRFFHGSVQRRRIQNRIISLLDSNGIEQFAEASKGEIAVDYFRLMFTSSNPDAISESLEGMLPRVTSQMNSVLTRTVTSEEIRAAVFSIKGDSTPGADGMSGHFYQNYWDIVGPQVVEEVKQFFSSGTFPAEWNFTQLCLLPKVPNPAKMTDLRPISLCSVLYKIISKILCNRLKQFLPVIVSDTQGAFVSGRLISDNILLAHEMVHALRTNAGCDEEFLAIKTDMSKAYDRVEWNFLEELLIRLGFDMKWIQWIMCCVRSVSYSVLMNGASYGYIKPERGIRQGDPLSPFLFILCAEALVHIMNKAESEGRLTGMRLTPNCPSVQHLLFADDSLFLCRATFKECSEFLNCLKLYGQASGQEINFQKSAITFGKKLDPYMRRLIGLYTGIEQEGGEGKYLGLPECFSGSKRDLLNFIMDRLKSRLSGWYEKTLSLGGKEVLLKSVAMALPVYKARYFAKKTFMEAKIGYRPSYAWRSIMFGRELLERGVMKTIGNGQDTYVWADKWILDTYPRRPINKELMMDIDLKVSALITPQGSWNRPLLASLIPEGDVIKICSFPPALHLQDRFVWAYTSDGRYTVKSGNWVLNRECTAIEVSSGHSQELNKLKEKIWDIPTAPKIKLFLWRVLSGALAVAECLRHHGLQISPICQLCKVAEETVSHVLFGCSLAAQVWDTIGLPFPTQGFSDVIGENIGHVLSLMAKSELPIHLRQALPWILWGIWKARNSTLYADRVNDHNVLIASAIEEAEEWTQQNNILLQEMHRDNQRHKIMVQRWLKPAVGVLKCNIHTSWINEQSFCGGAWILRDHTGHALLHARDAFTPMVNRIAAELHGIYWCLQSLLDLHFHSCEIWSDCGAAIAAITSPSAWPKYRSQLDKIATVIRVMRETSFKLSPPKANLLARDIACSVTRDGRFNSYLASGGPAWLHERIERDRLARS</sequence>
<evidence type="ECO:0000256" key="1">
    <source>
        <dbReference type="SAM" id="MobiDB-lite"/>
    </source>
</evidence>
<dbReference type="InterPro" id="IPR052343">
    <property type="entry name" value="Retrotransposon-Effector_Assoc"/>
</dbReference>
<protein>
    <submittedName>
        <fullName evidence="3">Reverse transcriptase domain</fullName>
    </submittedName>
</protein>
<feature type="compositionally biased region" description="Basic residues" evidence="1">
    <location>
        <begin position="403"/>
        <end position="418"/>
    </location>
</feature>
<dbReference type="PROSITE" id="PS50878">
    <property type="entry name" value="RT_POL"/>
    <property type="match status" value="1"/>
</dbReference>
<dbReference type="Pfam" id="PF14392">
    <property type="entry name" value="zf-CCHC_4"/>
    <property type="match status" value="1"/>
</dbReference>
<dbReference type="Pfam" id="PF00078">
    <property type="entry name" value="RVT_1"/>
    <property type="match status" value="1"/>
</dbReference>
<dbReference type="EMBL" id="JAEFBK010000011">
    <property type="protein sequence ID" value="KAG7551725.1"/>
    <property type="molecule type" value="Genomic_DNA"/>
</dbReference>
<keyword evidence="4" id="KW-1185">Reference proteome</keyword>
<dbReference type="Pfam" id="PF13966">
    <property type="entry name" value="zf-RVT"/>
    <property type="match status" value="1"/>
</dbReference>
<dbReference type="Pfam" id="PF14111">
    <property type="entry name" value="DUF4283"/>
    <property type="match status" value="1"/>
</dbReference>
<evidence type="ECO:0000259" key="2">
    <source>
        <dbReference type="PROSITE" id="PS50878"/>
    </source>
</evidence>
<feature type="compositionally biased region" description="Polar residues" evidence="1">
    <location>
        <begin position="419"/>
        <end position="435"/>
    </location>
</feature>
<reference evidence="3 4" key="1">
    <citation type="submission" date="2020-12" db="EMBL/GenBank/DDBJ databases">
        <title>Concerted genomic and epigenomic changes stabilize Arabidopsis allopolyploids.</title>
        <authorList>
            <person name="Chen Z."/>
        </authorList>
    </citation>
    <scope>NUCLEOTIDE SEQUENCE [LARGE SCALE GENOMIC DNA]</scope>
    <source>
        <strain evidence="3">Allo738</strain>
        <tissue evidence="3">Leaf</tissue>
    </source>
</reference>
<dbReference type="Proteomes" id="UP000694240">
    <property type="component" value="Chromosome 11"/>
</dbReference>
<dbReference type="GO" id="GO:0003964">
    <property type="term" value="F:RNA-directed DNA polymerase activity"/>
    <property type="evidence" value="ECO:0007669"/>
    <property type="project" value="UniProtKB-KW"/>
</dbReference>
<dbReference type="InterPro" id="IPR002156">
    <property type="entry name" value="RNaseH_domain"/>
</dbReference>
<keyword evidence="3" id="KW-0548">Nucleotidyltransferase</keyword>
<accession>A0A8T1YYV1</accession>
<keyword evidence="3" id="KW-0808">Transferase</keyword>
<evidence type="ECO:0000313" key="3">
    <source>
        <dbReference type="EMBL" id="KAG7551725.1"/>
    </source>
</evidence>
<dbReference type="InterPro" id="IPR044730">
    <property type="entry name" value="RNase_H-like_dom_plant"/>
</dbReference>
<dbReference type="Pfam" id="PF13456">
    <property type="entry name" value="RVT_3"/>
    <property type="match status" value="1"/>
</dbReference>
<dbReference type="GO" id="GO:0004523">
    <property type="term" value="F:RNA-DNA hybrid ribonuclease activity"/>
    <property type="evidence" value="ECO:0007669"/>
    <property type="project" value="InterPro"/>
</dbReference>
<evidence type="ECO:0000313" key="4">
    <source>
        <dbReference type="Proteomes" id="UP000694240"/>
    </source>
</evidence>